<organism evidence="2 3">
    <name type="scientific">Aldrovandia affinis</name>
    <dbReference type="NCBI Taxonomy" id="143900"/>
    <lineage>
        <taxon>Eukaryota</taxon>
        <taxon>Metazoa</taxon>
        <taxon>Chordata</taxon>
        <taxon>Craniata</taxon>
        <taxon>Vertebrata</taxon>
        <taxon>Euteleostomi</taxon>
        <taxon>Actinopterygii</taxon>
        <taxon>Neopterygii</taxon>
        <taxon>Teleostei</taxon>
        <taxon>Notacanthiformes</taxon>
        <taxon>Halosauridae</taxon>
        <taxon>Aldrovandia</taxon>
    </lineage>
</organism>
<dbReference type="AlphaFoldDB" id="A0AAD7WRS6"/>
<dbReference type="Proteomes" id="UP001221898">
    <property type="component" value="Unassembled WGS sequence"/>
</dbReference>
<accession>A0AAD7WRS6</accession>
<proteinExistence type="predicted"/>
<reference evidence="2" key="1">
    <citation type="journal article" date="2023" name="Science">
        <title>Genome structures resolve the early diversification of teleost fishes.</title>
        <authorList>
            <person name="Parey E."/>
            <person name="Louis A."/>
            <person name="Montfort J."/>
            <person name="Bouchez O."/>
            <person name="Roques C."/>
            <person name="Iampietro C."/>
            <person name="Lluch J."/>
            <person name="Castinel A."/>
            <person name="Donnadieu C."/>
            <person name="Desvignes T."/>
            <person name="Floi Bucao C."/>
            <person name="Jouanno E."/>
            <person name="Wen M."/>
            <person name="Mejri S."/>
            <person name="Dirks R."/>
            <person name="Jansen H."/>
            <person name="Henkel C."/>
            <person name="Chen W.J."/>
            <person name="Zahm M."/>
            <person name="Cabau C."/>
            <person name="Klopp C."/>
            <person name="Thompson A.W."/>
            <person name="Robinson-Rechavi M."/>
            <person name="Braasch I."/>
            <person name="Lecointre G."/>
            <person name="Bobe J."/>
            <person name="Postlethwait J.H."/>
            <person name="Berthelot C."/>
            <person name="Roest Crollius H."/>
            <person name="Guiguen Y."/>
        </authorList>
    </citation>
    <scope>NUCLEOTIDE SEQUENCE</scope>
    <source>
        <strain evidence="2">NC1722</strain>
    </source>
</reference>
<evidence type="ECO:0000313" key="3">
    <source>
        <dbReference type="Proteomes" id="UP001221898"/>
    </source>
</evidence>
<gene>
    <name evidence="2" type="ORF">AAFF_G00293120</name>
</gene>
<sequence length="173" mass="18801">MAERHQSYVPSVTGQCLKPPYVGLPKTALRHHCPEPEPVPPRGTRVWEKLWCLSENRMRPMRWSAGQERDALSVRSTQVTLLMKAAVTLHRQAADRDGVGGAEGRRYVSSNRLALHESPLILTSPHCALALSSGRQHSPAPPNSTHAKTEGLRLSQSRLISGGLAPSPAGEGP</sequence>
<comment type="caution">
    <text evidence="2">The sequence shown here is derived from an EMBL/GenBank/DDBJ whole genome shotgun (WGS) entry which is preliminary data.</text>
</comment>
<name>A0AAD7WRS6_9TELE</name>
<keyword evidence="3" id="KW-1185">Reference proteome</keyword>
<dbReference type="EMBL" id="JAINUG010000041">
    <property type="protein sequence ID" value="KAJ8407036.1"/>
    <property type="molecule type" value="Genomic_DNA"/>
</dbReference>
<evidence type="ECO:0000256" key="1">
    <source>
        <dbReference type="SAM" id="MobiDB-lite"/>
    </source>
</evidence>
<evidence type="ECO:0000313" key="2">
    <source>
        <dbReference type="EMBL" id="KAJ8407036.1"/>
    </source>
</evidence>
<feature type="region of interest" description="Disordered" evidence="1">
    <location>
        <begin position="132"/>
        <end position="173"/>
    </location>
</feature>
<protein>
    <submittedName>
        <fullName evidence="2">Uncharacterized protein</fullName>
    </submittedName>
</protein>